<dbReference type="EMBL" id="MASR01000002">
    <property type="protein sequence ID" value="OFE11359.1"/>
    <property type="molecule type" value="Genomic_DNA"/>
</dbReference>
<dbReference type="InterPro" id="IPR036249">
    <property type="entry name" value="Thioredoxin-like_sf"/>
</dbReference>
<keyword evidence="2" id="KW-1185">Reference proteome</keyword>
<name>A0A1E8CG73_9GAMM</name>
<dbReference type="SUPFAM" id="SSF52833">
    <property type="entry name" value="Thioredoxin-like"/>
    <property type="match status" value="1"/>
</dbReference>
<dbReference type="STRING" id="1524254.PHACT_12440"/>
<accession>A0A1E8CG73</accession>
<reference evidence="2" key="1">
    <citation type="submission" date="2016-07" db="EMBL/GenBank/DDBJ databases">
        <authorList>
            <person name="Florea S."/>
            <person name="Webb J.S."/>
            <person name="Jaromczyk J."/>
            <person name="Schardl C.L."/>
        </authorList>
    </citation>
    <scope>NUCLEOTIDE SEQUENCE [LARGE SCALE GENOMIC DNA]</scope>
    <source>
        <strain evidence="2">KCTC 42131</strain>
    </source>
</reference>
<protein>
    <submittedName>
        <fullName evidence="1">Thiol reductase thioredoxin</fullName>
    </submittedName>
</protein>
<organism evidence="1 2">
    <name type="scientific">Pseudohongiella acticola</name>
    <dbReference type="NCBI Taxonomy" id="1524254"/>
    <lineage>
        <taxon>Bacteria</taxon>
        <taxon>Pseudomonadati</taxon>
        <taxon>Pseudomonadota</taxon>
        <taxon>Gammaproteobacteria</taxon>
        <taxon>Pseudomonadales</taxon>
        <taxon>Pseudohongiellaceae</taxon>
        <taxon>Pseudohongiella</taxon>
    </lineage>
</organism>
<dbReference type="OrthoDB" id="5240640at2"/>
<dbReference type="RefSeq" id="WP_070118527.1">
    <property type="nucleotide sequence ID" value="NZ_MASR01000002.1"/>
</dbReference>
<sequence>MTTPPPDGLIVVAKADCPTCRLVEPLLTELADAGPLQVYVQDDSDYAAALPDTRYDDTLEHSWRLETEFVPTLIRMEQGREVSRTYGWDKAEWRAISGLSGLGEALPVMRPGCGSKTLEPGIAERLELAFGDVQLKSRGIDVSAEDDAIEACYARGWSDGLPVVPPTPVRVLRMLKGTTRDPQEVVGLMPPDLVSCTVEKVAINAVMAGCKPEYMPVLLAALEASLEDDFGLHGLICTTMFGSPLIMVNGPIAKAIGMNSGNNALGQGNRANATIGRALQLIIRNVGGGRPGEIDRAALGNPGKYTFCFAEAEDSDWLPLAQERGIADGRSAVTVFPGEGVQGIIDQKSRDPESLARSMAESLRAVDNVKLAMAGDAVLVVSPEHARIFIEAGWSKQRLRETLEQLLMAPGESLLAGAGGIAEGIPTRFKDKQVPKFRPGGLLIVRAGGTAGLFSAIIAGWAASGPVGSAPVTREIKQEAT</sequence>
<proteinExistence type="predicted"/>
<dbReference type="Proteomes" id="UP000175669">
    <property type="component" value="Unassembled WGS sequence"/>
</dbReference>
<gene>
    <name evidence="1" type="ORF">PHACT_12440</name>
</gene>
<evidence type="ECO:0000313" key="2">
    <source>
        <dbReference type="Proteomes" id="UP000175669"/>
    </source>
</evidence>
<comment type="caution">
    <text evidence="1">The sequence shown here is derived from an EMBL/GenBank/DDBJ whole genome shotgun (WGS) entry which is preliminary data.</text>
</comment>
<dbReference type="AlphaFoldDB" id="A0A1E8CG73"/>
<evidence type="ECO:0000313" key="1">
    <source>
        <dbReference type="EMBL" id="OFE11359.1"/>
    </source>
</evidence>